<evidence type="ECO:0000313" key="3">
    <source>
        <dbReference type="Proteomes" id="UP000546200"/>
    </source>
</evidence>
<dbReference type="Proteomes" id="UP000546200">
    <property type="component" value="Unassembled WGS sequence"/>
</dbReference>
<comment type="caution">
    <text evidence="2">The sequence shown here is derived from an EMBL/GenBank/DDBJ whole genome shotgun (WGS) entry which is preliminary data.</text>
</comment>
<dbReference type="InterPro" id="IPR006119">
    <property type="entry name" value="Resolv_N"/>
</dbReference>
<feature type="domain" description="Resolvase/invertase-type recombinase catalytic" evidence="1">
    <location>
        <begin position="1"/>
        <end position="32"/>
    </location>
</feature>
<organism evidence="2 3">
    <name type="scientific">Sphingomonas aerophila</name>
    <dbReference type="NCBI Taxonomy" id="1344948"/>
    <lineage>
        <taxon>Bacteria</taxon>
        <taxon>Pseudomonadati</taxon>
        <taxon>Pseudomonadota</taxon>
        <taxon>Alphaproteobacteria</taxon>
        <taxon>Sphingomonadales</taxon>
        <taxon>Sphingomonadaceae</taxon>
        <taxon>Sphingomonas</taxon>
    </lineage>
</organism>
<sequence>MIWKLDRLGRSIQGLIELAADLSARKVDFRSL</sequence>
<dbReference type="GO" id="GO:0003677">
    <property type="term" value="F:DNA binding"/>
    <property type="evidence" value="ECO:0007669"/>
    <property type="project" value="InterPro"/>
</dbReference>
<keyword evidence="3" id="KW-1185">Reference proteome</keyword>
<gene>
    <name evidence="2" type="ORF">FHS94_001022</name>
</gene>
<dbReference type="EMBL" id="JACIJK010000003">
    <property type="protein sequence ID" value="MBB5714191.1"/>
    <property type="molecule type" value="Genomic_DNA"/>
</dbReference>
<evidence type="ECO:0000259" key="1">
    <source>
        <dbReference type="PROSITE" id="PS51736"/>
    </source>
</evidence>
<dbReference type="GO" id="GO:0000150">
    <property type="term" value="F:DNA strand exchange activity"/>
    <property type="evidence" value="ECO:0007669"/>
    <property type="project" value="InterPro"/>
</dbReference>
<accession>A0A7W9BC95</accession>
<dbReference type="AlphaFoldDB" id="A0A7W9BC95"/>
<dbReference type="PROSITE" id="PS51736">
    <property type="entry name" value="RECOMBINASES_3"/>
    <property type="match status" value="1"/>
</dbReference>
<reference evidence="2 3" key="1">
    <citation type="submission" date="2020-08" db="EMBL/GenBank/DDBJ databases">
        <title>Genomic Encyclopedia of Type Strains, Phase IV (KMG-IV): sequencing the most valuable type-strain genomes for metagenomic binning, comparative biology and taxonomic classification.</title>
        <authorList>
            <person name="Goeker M."/>
        </authorList>
    </citation>
    <scope>NUCLEOTIDE SEQUENCE [LARGE SCALE GENOMIC DNA]</scope>
    <source>
        <strain evidence="2 3">DSM 100044</strain>
    </source>
</reference>
<evidence type="ECO:0000313" key="2">
    <source>
        <dbReference type="EMBL" id="MBB5714191.1"/>
    </source>
</evidence>
<dbReference type="Pfam" id="PF00239">
    <property type="entry name" value="Resolvase"/>
    <property type="match status" value="1"/>
</dbReference>
<name>A0A7W9BC95_9SPHN</name>
<proteinExistence type="predicted"/>
<protein>
    <submittedName>
        <fullName evidence="2">DNA invertase Pin-like site-specific DNA recombinase</fullName>
    </submittedName>
</protein>
<feature type="non-terminal residue" evidence="2">
    <location>
        <position position="32"/>
    </location>
</feature>